<reference evidence="3 4" key="1">
    <citation type="submission" date="2018-09" db="EMBL/GenBank/DDBJ databases">
        <title>Genome sequencing of strain 6GH32-13.</title>
        <authorList>
            <person name="Weon H.-Y."/>
            <person name="Heo J."/>
            <person name="Kwon S.-W."/>
        </authorList>
    </citation>
    <scope>NUCLEOTIDE SEQUENCE [LARGE SCALE GENOMIC DNA]</scope>
    <source>
        <strain evidence="3 4">5GH32-13</strain>
    </source>
</reference>
<dbReference type="PANTHER" id="PTHR46401:SF2">
    <property type="entry name" value="GLYCOSYLTRANSFERASE WBBK-RELATED"/>
    <property type="match status" value="1"/>
</dbReference>
<keyword evidence="1 3" id="KW-0808">Transferase</keyword>
<name>A0A3B7MM86_9BACT</name>
<gene>
    <name evidence="3" type="ORF">D3H65_10735</name>
</gene>
<evidence type="ECO:0000256" key="1">
    <source>
        <dbReference type="ARBA" id="ARBA00022679"/>
    </source>
</evidence>
<organism evidence="3 4">
    <name type="scientific">Paraflavitalea soli</name>
    <dbReference type="NCBI Taxonomy" id="2315862"/>
    <lineage>
        <taxon>Bacteria</taxon>
        <taxon>Pseudomonadati</taxon>
        <taxon>Bacteroidota</taxon>
        <taxon>Chitinophagia</taxon>
        <taxon>Chitinophagales</taxon>
        <taxon>Chitinophagaceae</taxon>
        <taxon>Paraflavitalea</taxon>
    </lineage>
</organism>
<evidence type="ECO:0000313" key="3">
    <source>
        <dbReference type="EMBL" id="AXY74423.1"/>
    </source>
</evidence>
<evidence type="ECO:0000313" key="4">
    <source>
        <dbReference type="Proteomes" id="UP000263900"/>
    </source>
</evidence>
<dbReference type="PANTHER" id="PTHR46401">
    <property type="entry name" value="GLYCOSYLTRANSFERASE WBBK-RELATED"/>
    <property type="match status" value="1"/>
</dbReference>
<keyword evidence="4" id="KW-1185">Reference proteome</keyword>
<dbReference type="Proteomes" id="UP000263900">
    <property type="component" value="Chromosome"/>
</dbReference>
<dbReference type="EMBL" id="CP032157">
    <property type="protein sequence ID" value="AXY74423.1"/>
    <property type="molecule type" value="Genomic_DNA"/>
</dbReference>
<dbReference type="OrthoDB" id="1522162at2"/>
<proteinExistence type="predicted"/>
<dbReference type="Pfam" id="PF00534">
    <property type="entry name" value="Glycos_transf_1"/>
    <property type="match status" value="1"/>
</dbReference>
<dbReference type="Gene3D" id="3.40.50.2000">
    <property type="entry name" value="Glycogen Phosphorylase B"/>
    <property type="match status" value="1"/>
</dbReference>
<protein>
    <submittedName>
        <fullName evidence="3">Glycosyltransferase</fullName>
    </submittedName>
</protein>
<sequence length="386" mass="44575">MKHNIVFLGATDNYPLKFTATNSKNELVARGLLPHAEKITFINSPLGINKTTPDGELSGHRHGYEYHVFRKSRGLSLLKNIRGVYRLMKEKRSPDGSNILIMEHSYIPLYLLYTLFAKRLRYKTAVFITEWHIYFENMPLHKKIDYAIFDYTFGYFTHAIMPISHLLEQKLGHFKKPMLKVPVLADFEMLKPIQYAPAATNQEYFMYCGTLGYFSVIQFIIKSYAIFVRRGYQQKLRLVLNGSEERMQQVKQLIAAEQLEANVIIEQRLPFNKLLEGYQQALALLIPLRPEKQDKARFSHKIGEYLSSGRPIVTSQVGEIEHYFEHKKNAFIAATYTEEAYADVLTLVAGNRELANKVGLEGRKLGETAFNYLNHGQHIADFINKI</sequence>
<evidence type="ECO:0000259" key="2">
    <source>
        <dbReference type="Pfam" id="PF00534"/>
    </source>
</evidence>
<feature type="domain" description="Glycosyl transferase family 1" evidence="2">
    <location>
        <begin position="199"/>
        <end position="364"/>
    </location>
</feature>
<dbReference type="GO" id="GO:0016757">
    <property type="term" value="F:glycosyltransferase activity"/>
    <property type="evidence" value="ECO:0007669"/>
    <property type="project" value="InterPro"/>
</dbReference>
<dbReference type="KEGG" id="pseg:D3H65_10735"/>
<dbReference type="SUPFAM" id="SSF53756">
    <property type="entry name" value="UDP-Glycosyltransferase/glycogen phosphorylase"/>
    <property type="match status" value="1"/>
</dbReference>
<dbReference type="RefSeq" id="WP_119050310.1">
    <property type="nucleotide sequence ID" value="NZ_CP032157.1"/>
</dbReference>
<dbReference type="InterPro" id="IPR001296">
    <property type="entry name" value="Glyco_trans_1"/>
</dbReference>
<dbReference type="AlphaFoldDB" id="A0A3B7MM86"/>
<dbReference type="GO" id="GO:0009103">
    <property type="term" value="P:lipopolysaccharide biosynthetic process"/>
    <property type="evidence" value="ECO:0007669"/>
    <property type="project" value="TreeGrafter"/>
</dbReference>
<accession>A0A3B7MM86</accession>